<feature type="region of interest" description="Disordered" evidence="1">
    <location>
        <begin position="90"/>
        <end position="110"/>
    </location>
</feature>
<dbReference type="Proteomes" id="UP000324222">
    <property type="component" value="Unassembled WGS sequence"/>
</dbReference>
<proteinExistence type="predicted"/>
<accession>A0A5B7I6H7</accession>
<keyword evidence="3" id="KW-1185">Reference proteome</keyword>
<comment type="caution">
    <text evidence="2">The sequence shown here is derived from an EMBL/GenBank/DDBJ whole genome shotgun (WGS) entry which is preliminary data.</text>
</comment>
<name>A0A5B7I6H7_PORTR</name>
<protein>
    <submittedName>
        <fullName evidence="2">Uncharacterized protein</fullName>
    </submittedName>
</protein>
<dbReference type="AlphaFoldDB" id="A0A5B7I6H7"/>
<feature type="region of interest" description="Disordered" evidence="1">
    <location>
        <begin position="18"/>
        <end position="52"/>
    </location>
</feature>
<evidence type="ECO:0000313" key="3">
    <source>
        <dbReference type="Proteomes" id="UP000324222"/>
    </source>
</evidence>
<reference evidence="2 3" key="1">
    <citation type="submission" date="2019-05" db="EMBL/GenBank/DDBJ databases">
        <title>Another draft genome of Portunus trituberculatus and its Hox gene families provides insights of decapod evolution.</title>
        <authorList>
            <person name="Jeong J.-H."/>
            <person name="Song I."/>
            <person name="Kim S."/>
            <person name="Choi T."/>
            <person name="Kim D."/>
            <person name="Ryu S."/>
            <person name="Kim W."/>
        </authorList>
    </citation>
    <scope>NUCLEOTIDE SEQUENCE [LARGE SCALE GENOMIC DNA]</scope>
    <source>
        <tissue evidence="2">Muscle</tissue>
    </source>
</reference>
<gene>
    <name evidence="2" type="ORF">E2C01_070871</name>
</gene>
<organism evidence="2 3">
    <name type="scientific">Portunus trituberculatus</name>
    <name type="common">Swimming crab</name>
    <name type="synonym">Neptunus trituberculatus</name>
    <dbReference type="NCBI Taxonomy" id="210409"/>
    <lineage>
        <taxon>Eukaryota</taxon>
        <taxon>Metazoa</taxon>
        <taxon>Ecdysozoa</taxon>
        <taxon>Arthropoda</taxon>
        <taxon>Crustacea</taxon>
        <taxon>Multicrustacea</taxon>
        <taxon>Malacostraca</taxon>
        <taxon>Eumalacostraca</taxon>
        <taxon>Eucarida</taxon>
        <taxon>Decapoda</taxon>
        <taxon>Pleocyemata</taxon>
        <taxon>Brachyura</taxon>
        <taxon>Eubrachyura</taxon>
        <taxon>Portunoidea</taxon>
        <taxon>Portunidae</taxon>
        <taxon>Portuninae</taxon>
        <taxon>Portunus</taxon>
    </lineage>
</organism>
<sequence>MKGSVTYFTFLTHNVPTGTASRGCIPLASPKLSDNKKRSPSGKRSTSTTTTTTVAAAATTQPFIRDFIFPVVSPSIPLFNQRQPPFFPFPGLPPSLASPGITPRPCPNTG</sequence>
<evidence type="ECO:0000256" key="1">
    <source>
        <dbReference type="SAM" id="MobiDB-lite"/>
    </source>
</evidence>
<evidence type="ECO:0000313" key="2">
    <source>
        <dbReference type="EMBL" id="MPC76458.1"/>
    </source>
</evidence>
<dbReference type="EMBL" id="VSRR010043419">
    <property type="protein sequence ID" value="MPC76458.1"/>
    <property type="molecule type" value="Genomic_DNA"/>
</dbReference>